<keyword evidence="2" id="KW-1185">Reference proteome</keyword>
<dbReference type="Proteomes" id="UP000000641">
    <property type="component" value="Chromosome"/>
</dbReference>
<dbReference type="KEGG" id="tpe:Tpen_0972"/>
<name>A1RYU2_THEPD</name>
<protein>
    <submittedName>
        <fullName evidence="1">PaREP8 domain containing protein</fullName>
    </submittedName>
</protein>
<dbReference type="PANTHER" id="PTHR34237">
    <property type="entry name" value="PAREP8-RELATED"/>
    <property type="match status" value="1"/>
</dbReference>
<dbReference type="STRING" id="368408.Tpen_0972"/>
<organism evidence="1 2">
    <name type="scientific">Thermofilum pendens (strain DSM 2475 / Hrk 5)</name>
    <dbReference type="NCBI Taxonomy" id="368408"/>
    <lineage>
        <taxon>Archaea</taxon>
        <taxon>Thermoproteota</taxon>
        <taxon>Thermoprotei</taxon>
        <taxon>Thermofilales</taxon>
        <taxon>Thermofilaceae</taxon>
        <taxon>Thermofilum</taxon>
    </lineage>
</organism>
<dbReference type="EnsemblBacteria" id="ABL78372">
    <property type="protein sequence ID" value="ABL78372"/>
    <property type="gene ID" value="Tpen_0972"/>
</dbReference>
<sequence>MHAPITIPERLVKEAVKKGLDIEASAVDPAKTLNTDPSAEARLELAEKSLGEAEEYLAKGDVVQASEKLYKAVEECVKALAEKLGAKQAEEARRRGRWDTWLLGMAATDLARTLGEDRVRLAWKDAYDVHVWGFHEAKYRVEDVEAALPLARWLLDYAAKIVKAEVSNRDT</sequence>
<dbReference type="eggNOG" id="arCOG03721">
    <property type="taxonomic scope" value="Archaea"/>
</dbReference>
<dbReference type="EMBL" id="CP000505">
    <property type="protein sequence ID" value="ABL78372.1"/>
    <property type="molecule type" value="Genomic_DNA"/>
</dbReference>
<proteinExistence type="predicted"/>
<dbReference type="GeneID" id="4600446"/>
<reference evidence="2" key="1">
    <citation type="journal article" date="2008" name="J. Bacteriol.">
        <title>Genome sequence of Thermofilum pendens reveals an exceptional loss of biosynthetic pathways without genome reduction.</title>
        <authorList>
            <person name="Anderson I."/>
            <person name="Rodriguez J."/>
            <person name="Susanti D."/>
            <person name="Porat I."/>
            <person name="Reich C."/>
            <person name="Ulrich L.E."/>
            <person name="Elkins J.G."/>
            <person name="Mavromatis K."/>
            <person name="Lykidis A."/>
            <person name="Kim E."/>
            <person name="Thompson L.S."/>
            <person name="Nolan M."/>
            <person name="Land M."/>
            <person name="Copeland A."/>
            <person name="Lapidus A."/>
            <person name="Lucas S."/>
            <person name="Detter C."/>
            <person name="Zhulin I.B."/>
            <person name="Olsen G.J."/>
            <person name="Whitman W."/>
            <person name="Mukhopadhyay B."/>
            <person name="Bristow J."/>
            <person name="Kyrpides N."/>
        </authorList>
    </citation>
    <scope>NUCLEOTIDE SEQUENCE [LARGE SCALE GENOMIC DNA]</scope>
    <source>
        <strain evidence="2">DSM 2475 / Hrk 5</strain>
    </source>
</reference>
<dbReference type="OrthoDB" id="42171at2157"/>
<dbReference type="Gene3D" id="1.20.120.330">
    <property type="entry name" value="Nucleotidyltransferases domain 2"/>
    <property type="match status" value="1"/>
</dbReference>
<dbReference type="InterPro" id="IPR010268">
    <property type="entry name" value="PaREP1"/>
</dbReference>
<evidence type="ECO:0000313" key="2">
    <source>
        <dbReference type="Proteomes" id="UP000000641"/>
    </source>
</evidence>
<dbReference type="HOGENOM" id="CLU_115256_0_0_2"/>
<accession>A1RYU2</accession>
<dbReference type="AlphaFoldDB" id="A1RYU2"/>
<dbReference type="PANTHER" id="PTHR34237:SF4">
    <property type="entry name" value="PAREP1 FAMILY PROTEIN"/>
    <property type="match status" value="1"/>
</dbReference>
<dbReference type="RefSeq" id="WP_011752637.1">
    <property type="nucleotide sequence ID" value="NC_008698.1"/>
</dbReference>
<dbReference type="Pfam" id="PF05942">
    <property type="entry name" value="PaREP1"/>
    <property type="match status" value="1"/>
</dbReference>
<gene>
    <name evidence="1" type="ordered locus">Tpen_0972</name>
</gene>
<evidence type="ECO:0000313" key="1">
    <source>
        <dbReference type="EMBL" id="ABL78372.1"/>
    </source>
</evidence>